<evidence type="ECO:0000313" key="2">
    <source>
        <dbReference type="Proteomes" id="UP000887566"/>
    </source>
</evidence>
<dbReference type="Proteomes" id="UP000887566">
    <property type="component" value="Unplaced"/>
</dbReference>
<accession>A0A914UHC2</accession>
<keyword evidence="2" id="KW-1185">Reference proteome</keyword>
<reference evidence="3" key="1">
    <citation type="submission" date="2022-11" db="UniProtKB">
        <authorList>
            <consortium name="WormBaseParasite"/>
        </authorList>
    </citation>
    <scope>IDENTIFICATION</scope>
</reference>
<evidence type="ECO:0000256" key="1">
    <source>
        <dbReference type="SAM" id="MobiDB-lite"/>
    </source>
</evidence>
<proteinExistence type="predicted"/>
<sequence length="167" mass="18717">MCAHERCGALVGVDDSEDGERTRQQQLSVAARAREATAVAPAYHRAAPRAKTVARVDDCSWLGIRRAPQFGCNACGQLAHRSGAVRASALVQWTRRSASKRHVIERKRLCLFVDRVYRSDGIHRDKKPPVGQYGPRVRPRPRRQQPSWTVCRSIDRALTNDIVPVRG</sequence>
<dbReference type="WBParaSite" id="PSAMB.scaffold1006size37331.g10329.t1">
    <property type="protein sequence ID" value="PSAMB.scaffold1006size37331.g10329.t1"/>
    <property type="gene ID" value="PSAMB.scaffold1006size37331.g10329"/>
</dbReference>
<feature type="region of interest" description="Disordered" evidence="1">
    <location>
        <begin position="123"/>
        <end position="146"/>
    </location>
</feature>
<organism evidence="2 3">
    <name type="scientific">Plectus sambesii</name>
    <dbReference type="NCBI Taxonomy" id="2011161"/>
    <lineage>
        <taxon>Eukaryota</taxon>
        <taxon>Metazoa</taxon>
        <taxon>Ecdysozoa</taxon>
        <taxon>Nematoda</taxon>
        <taxon>Chromadorea</taxon>
        <taxon>Plectida</taxon>
        <taxon>Plectina</taxon>
        <taxon>Plectoidea</taxon>
        <taxon>Plectidae</taxon>
        <taxon>Plectus</taxon>
    </lineage>
</organism>
<name>A0A914UHC2_9BILA</name>
<protein>
    <submittedName>
        <fullName evidence="3">Uncharacterized protein</fullName>
    </submittedName>
</protein>
<dbReference type="AlphaFoldDB" id="A0A914UHC2"/>
<evidence type="ECO:0000313" key="3">
    <source>
        <dbReference type="WBParaSite" id="PSAMB.scaffold1006size37331.g10329.t1"/>
    </source>
</evidence>